<dbReference type="OrthoDB" id="6432048at2759"/>
<name>A0A4Y2PU01_ARAVE</name>
<sequence>MQASANPSAWANPPGNTDIFQTAEDSLVKWDLFFFILRDSANAVPATKNCAPQATAICGCGERQPSEVQWKVSARGSLLLDQGIPSARVKRPSVGVGPTADDSRPSTLSVLEYPESNVQKSCPSLRLMGRLVLATLNHTYR</sequence>
<proteinExistence type="predicted"/>
<reference evidence="1 2" key="1">
    <citation type="journal article" date="2019" name="Sci. Rep.">
        <title>Orb-weaving spider Araneus ventricosus genome elucidates the spidroin gene catalogue.</title>
        <authorList>
            <person name="Kono N."/>
            <person name="Nakamura H."/>
            <person name="Ohtoshi R."/>
            <person name="Moran D.A.P."/>
            <person name="Shinohara A."/>
            <person name="Yoshida Y."/>
            <person name="Fujiwara M."/>
            <person name="Mori M."/>
            <person name="Tomita M."/>
            <person name="Arakawa K."/>
        </authorList>
    </citation>
    <scope>NUCLEOTIDE SEQUENCE [LARGE SCALE GENOMIC DNA]</scope>
</reference>
<accession>A0A4Y2PU01</accession>
<organism evidence="1 2">
    <name type="scientific">Araneus ventricosus</name>
    <name type="common">Orbweaver spider</name>
    <name type="synonym">Epeira ventricosa</name>
    <dbReference type="NCBI Taxonomy" id="182803"/>
    <lineage>
        <taxon>Eukaryota</taxon>
        <taxon>Metazoa</taxon>
        <taxon>Ecdysozoa</taxon>
        <taxon>Arthropoda</taxon>
        <taxon>Chelicerata</taxon>
        <taxon>Arachnida</taxon>
        <taxon>Araneae</taxon>
        <taxon>Araneomorphae</taxon>
        <taxon>Entelegynae</taxon>
        <taxon>Araneoidea</taxon>
        <taxon>Araneidae</taxon>
        <taxon>Araneus</taxon>
    </lineage>
</organism>
<gene>
    <name evidence="1" type="ORF">AVEN_176665_1</name>
</gene>
<evidence type="ECO:0000313" key="2">
    <source>
        <dbReference type="Proteomes" id="UP000499080"/>
    </source>
</evidence>
<keyword evidence="2" id="KW-1185">Reference proteome</keyword>
<evidence type="ECO:0000313" key="1">
    <source>
        <dbReference type="EMBL" id="GBN54679.1"/>
    </source>
</evidence>
<dbReference type="EMBL" id="BGPR01012127">
    <property type="protein sequence ID" value="GBN54679.1"/>
    <property type="molecule type" value="Genomic_DNA"/>
</dbReference>
<dbReference type="Proteomes" id="UP000499080">
    <property type="component" value="Unassembled WGS sequence"/>
</dbReference>
<dbReference type="AlphaFoldDB" id="A0A4Y2PU01"/>
<protein>
    <submittedName>
        <fullName evidence="1">Uncharacterized protein</fullName>
    </submittedName>
</protein>
<comment type="caution">
    <text evidence="1">The sequence shown here is derived from an EMBL/GenBank/DDBJ whole genome shotgun (WGS) entry which is preliminary data.</text>
</comment>